<feature type="transmembrane region" description="Helical" evidence="1">
    <location>
        <begin position="478"/>
        <end position="495"/>
    </location>
</feature>
<feature type="transmembrane region" description="Helical" evidence="1">
    <location>
        <begin position="157"/>
        <end position="181"/>
    </location>
</feature>
<keyword evidence="1" id="KW-0812">Transmembrane</keyword>
<feature type="transmembrane region" description="Helical" evidence="1">
    <location>
        <begin position="455"/>
        <end position="472"/>
    </location>
</feature>
<name>A0ABW3EE48_9LACO</name>
<evidence type="ECO:0000313" key="2">
    <source>
        <dbReference type="EMBL" id="MFD0898609.1"/>
    </source>
</evidence>
<feature type="transmembrane region" description="Helical" evidence="1">
    <location>
        <begin position="87"/>
        <end position="110"/>
    </location>
</feature>
<feature type="transmembrane region" description="Helical" evidence="1">
    <location>
        <begin position="16"/>
        <end position="36"/>
    </location>
</feature>
<evidence type="ECO:0000256" key="1">
    <source>
        <dbReference type="SAM" id="Phobius"/>
    </source>
</evidence>
<reference evidence="3" key="1">
    <citation type="journal article" date="2019" name="Int. J. Syst. Evol. Microbiol.">
        <title>The Global Catalogue of Microorganisms (GCM) 10K type strain sequencing project: providing services to taxonomists for standard genome sequencing and annotation.</title>
        <authorList>
            <consortium name="The Broad Institute Genomics Platform"/>
            <consortium name="The Broad Institute Genome Sequencing Center for Infectious Disease"/>
            <person name="Wu L."/>
            <person name="Ma J."/>
        </authorList>
    </citation>
    <scope>NUCLEOTIDE SEQUENCE [LARGE SCALE GENOMIC DNA]</scope>
    <source>
        <strain evidence="3">CCM 8925</strain>
    </source>
</reference>
<accession>A0ABW3EE48</accession>
<feature type="transmembrane region" description="Helical" evidence="1">
    <location>
        <begin position="131"/>
        <end position="151"/>
    </location>
</feature>
<keyword evidence="3" id="KW-1185">Reference proteome</keyword>
<protein>
    <submittedName>
        <fullName evidence="2">TIGR03766 family XrtG-associated glycosyltransferase</fullName>
    </submittedName>
</protein>
<dbReference type="InterPro" id="IPR021200">
    <property type="entry name" value="CHIM_prot"/>
</dbReference>
<organism evidence="2 3">
    <name type="scientific">Loigolactobacillus binensis</name>
    <dbReference type="NCBI Taxonomy" id="2559922"/>
    <lineage>
        <taxon>Bacteria</taxon>
        <taxon>Bacillati</taxon>
        <taxon>Bacillota</taxon>
        <taxon>Bacilli</taxon>
        <taxon>Lactobacillales</taxon>
        <taxon>Lactobacillaceae</taxon>
        <taxon>Loigolactobacillus</taxon>
    </lineage>
</organism>
<dbReference type="Proteomes" id="UP001597104">
    <property type="component" value="Unassembled WGS sequence"/>
</dbReference>
<keyword evidence="1" id="KW-1133">Transmembrane helix</keyword>
<feature type="transmembrane region" description="Helical" evidence="1">
    <location>
        <begin position="233"/>
        <end position="251"/>
    </location>
</feature>
<feature type="transmembrane region" description="Helical" evidence="1">
    <location>
        <begin position="211"/>
        <end position="226"/>
    </location>
</feature>
<feature type="transmembrane region" description="Helical" evidence="1">
    <location>
        <begin position="285"/>
        <end position="302"/>
    </location>
</feature>
<dbReference type="EMBL" id="JBHTIO010000057">
    <property type="protein sequence ID" value="MFD0898609.1"/>
    <property type="molecule type" value="Genomic_DNA"/>
</dbReference>
<dbReference type="RefSeq" id="WP_137637336.1">
    <property type="nucleotide sequence ID" value="NZ_BJDN01000007.1"/>
</dbReference>
<dbReference type="NCBIfam" id="TIGR03766">
    <property type="entry name" value="TIGR03766 family XrtG-associated glycosyltransferase"/>
    <property type="match status" value="1"/>
</dbReference>
<feature type="transmembrane region" description="Helical" evidence="1">
    <location>
        <begin position="257"/>
        <end position="273"/>
    </location>
</feature>
<feature type="transmembrane region" description="Helical" evidence="1">
    <location>
        <begin position="431"/>
        <end position="448"/>
    </location>
</feature>
<sequence length="519" mass="58431">MTNTLFNLGNKTLTRLFNGLFFLTLLFAVTSPNIILGDNWITGAGTTLWTTMLVIFAVAVIVALITYPQVRAWGYQVFIGQKLRTAGLLLAAVVLWQITFVLAVHPPIGFDVGAIHQALTDTTSPDIRSYFSLYYNNILILLLQHFLATVFGTKSWLFFDFVNLFLVDLAASFNILSIAVLNKKKLAAGMYLHACWLVIFPMIIVPYTDTWVLPLVSGYLLSYVVLAHGRFKLPVRVLAAVCFGFLAATTYFMKPSAIVGVIAIGLVELLYSLRQSYSAQQWRRALGLILCATLVLGGSYLGEKHILDQQTYLPVNTQRSVPPLHFIAMGLSGDGGYNPKDALAMAVIPTKKGRNAYSKQLLIKRLKQKGALGYVTFLFKKQRNNTADGTFAWVKEGHFINEDPRPTGTGFTGLLQQFVYLYGTHLGDFRFIAQIWWLIWLVLIAFGWRDQTKIVQVLRLMIIGGFMYLLLFEGGRSRYLIQFLPAFILLATLVYDQTFAFFKRTYQWAYALKPVHSDQ</sequence>
<keyword evidence="1" id="KW-0472">Membrane</keyword>
<gene>
    <name evidence="2" type="ORF">ACFQZ7_12880</name>
</gene>
<proteinExistence type="predicted"/>
<evidence type="ECO:0000313" key="3">
    <source>
        <dbReference type="Proteomes" id="UP001597104"/>
    </source>
</evidence>
<feature type="transmembrane region" description="Helical" evidence="1">
    <location>
        <begin position="48"/>
        <end position="67"/>
    </location>
</feature>
<comment type="caution">
    <text evidence="2">The sequence shown here is derived from an EMBL/GenBank/DDBJ whole genome shotgun (WGS) entry which is preliminary data.</text>
</comment>